<gene>
    <name evidence="1" type="ORF">IHE45_19G149500</name>
</gene>
<sequence>MYVCSHNLHTYILPAPAPAPAPNIIPSMAMSDTSSTPPDWAQLYHRNISVITDQTSPNMFGSTALADSTIVTSTASFSSQTISPKTTGSISNIEGRVGKSPRRRSRASRKAPTTLLNTDTTNFRAMVQQFTGIPSAPYSSSAIQTNGPPFINFGLGINDTINFTNHAHQPHYFNNHPRAQQQQQQQQHQHQQGTMFMLDNMTSSNNNEGGFFLDGLPGQTTAPPRPASSNGFLF</sequence>
<accession>A0ACB7U2M8</accession>
<evidence type="ECO:0000313" key="1">
    <source>
        <dbReference type="EMBL" id="KAH7654545.1"/>
    </source>
</evidence>
<name>A0ACB7U2M8_DIOAL</name>
<keyword evidence="2" id="KW-1185">Reference proteome</keyword>
<protein>
    <submittedName>
        <fullName evidence="1">VQ domain-containing protein</fullName>
    </submittedName>
</protein>
<proteinExistence type="predicted"/>
<evidence type="ECO:0000313" key="2">
    <source>
        <dbReference type="Proteomes" id="UP000827976"/>
    </source>
</evidence>
<comment type="caution">
    <text evidence="1">The sequence shown here is derived from an EMBL/GenBank/DDBJ whole genome shotgun (WGS) entry which is preliminary data.</text>
</comment>
<reference evidence="2" key="1">
    <citation type="journal article" date="2022" name="Nat. Commun.">
        <title>Chromosome evolution and the genetic basis of agronomically important traits in greater yam.</title>
        <authorList>
            <person name="Bredeson J.V."/>
            <person name="Lyons J.B."/>
            <person name="Oniyinde I.O."/>
            <person name="Okereke N.R."/>
            <person name="Kolade O."/>
            <person name="Nnabue I."/>
            <person name="Nwadili C.O."/>
            <person name="Hribova E."/>
            <person name="Parker M."/>
            <person name="Nwogha J."/>
            <person name="Shu S."/>
            <person name="Carlson J."/>
            <person name="Kariba R."/>
            <person name="Muthemba S."/>
            <person name="Knop K."/>
            <person name="Barton G.J."/>
            <person name="Sherwood A.V."/>
            <person name="Lopez-Montes A."/>
            <person name="Asiedu R."/>
            <person name="Jamnadass R."/>
            <person name="Muchugi A."/>
            <person name="Goodstein D."/>
            <person name="Egesi C.N."/>
            <person name="Featherston J."/>
            <person name="Asfaw A."/>
            <person name="Simpson G.G."/>
            <person name="Dolezel J."/>
            <person name="Hendre P.S."/>
            <person name="Van Deynze A."/>
            <person name="Kumar P.L."/>
            <person name="Obidiegwu J.E."/>
            <person name="Bhattacharjee R."/>
            <person name="Rokhsar D.S."/>
        </authorList>
    </citation>
    <scope>NUCLEOTIDE SEQUENCE [LARGE SCALE GENOMIC DNA]</scope>
    <source>
        <strain evidence="2">cv. TDa95/00328</strain>
    </source>
</reference>
<dbReference type="Proteomes" id="UP000827976">
    <property type="component" value="Chromosome 19"/>
</dbReference>
<dbReference type="EMBL" id="CM037029">
    <property type="protein sequence ID" value="KAH7654545.1"/>
    <property type="molecule type" value="Genomic_DNA"/>
</dbReference>
<organism evidence="1 2">
    <name type="scientific">Dioscorea alata</name>
    <name type="common">Purple yam</name>
    <dbReference type="NCBI Taxonomy" id="55571"/>
    <lineage>
        <taxon>Eukaryota</taxon>
        <taxon>Viridiplantae</taxon>
        <taxon>Streptophyta</taxon>
        <taxon>Embryophyta</taxon>
        <taxon>Tracheophyta</taxon>
        <taxon>Spermatophyta</taxon>
        <taxon>Magnoliopsida</taxon>
        <taxon>Liliopsida</taxon>
        <taxon>Dioscoreales</taxon>
        <taxon>Dioscoreaceae</taxon>
        <taxon>Dioscorea</taxon>
    </lineage>
</organism>